<dbReference type="SUPFAM" id="SSF54060">
    <property type="entry name" value="His-Me finger endonucleases"/>
    <property type="match status" value="1"/>
</dbReference>
<dbReference type="Pfam" id="PF07463">
    <property type="entry name" value="NUMOD4"/>
    <property type="match status" value="1"/>
</dbReference>
<accession>G5JH53</accession>
<dbReference type="Pfam" id="PF13392">
    <property type="entry name" value="HNH_3"/>
    <property type="match status" value="1"/>
</dbReference>
<sequence length="183" mass="21483">MKEIWKDVVGYEGIYEVSSCGRIRTHKNKTTYTERHGFRHWKQRYLKDKTPNGRDIRVSLWKNSKRKDFLVHRLVALAFIPQTKGKECINHIDGNPKNNNVKNLEWCTHLENNRHAFNTGLMTTNMKVKLIQIDSSIELEFISMARADNWLKRANGYTSSRIKRGCSTVIAKDNTEYRVEKLV</sequence>
<dbReference type="AlphaFoldDB" id="G5JH53"/>
<dbReference type="SMART" id="SM00507">
    <property type="entry name" value="HNHc"/>
    <property type="match status" value="1"/>
</dbReference>
<reference evidence="2 3" key="1">
    <citation type="journal article" date="2012" name="BMC Genomics">
        <title>Comparative genomic analysis of the genus Staphylococcus including Staphylococcus aureus and its newly described sister species Staphylococcus simiae.</title>
        <authorList>
            <person name="Suzuki H."/>
            <person name="Lefebure T."/>
            <person name="Pavinski Bitar P."/>
            <person name="Stanhope M.J."/>
        </authorList>
    </citation>
    <scope>NUCLEOTIDE SEQUENCE [LARGE SCALE GENOMIC DNA]</scope>
    <source>
        <strain evidence="2 3">CCM 7213</strain>
    </source>
</reference>
<dbReference type="PATRIC" id="fig|911238.3.peg.639"/>
<dbReference type="EMBL" id="AEUN01000307">
    <property type="protein sequence ID" value="EHJ08401.1"/>
    <property type="molecule type" value="Genomic_DNA"/>
</dbReference>
<evidence type="ECO:0000259" key="1">
    <source>
        <dbReference type="SMART" id="SM00507"/>
    </source>
</evidence>
<feature type="domain" description="HNH nuclease" evidence="1">
    <location>
        <begin position="65"/>
        <end position="113"/>
    </location>
</feature>
<gene>
    <name evidence="2" type="ORF">SS7213T_03910</name>
</gene>
<keyword evidence="3" id="KW-1185">Reference proteome</keyword>
<dbReference type="GO" id="GO:0016788">
    <property type="term" value="F:hydrolase activity, acting on ester bonds"/>
    <property type="evidence" value="ECO:0007669"/>
    <property type="project" value="InterPro"/>
</dbReference>
<dbReference type="InterPro" id="IPR003615">
    <property type="entry name" value="HNH_nuc"/>
</dbReference>
<proteinExistence type="predicted"/>
<protein>
    <recommendedName>
        <fullName evidence="1">HNH nuclease domain-containing protein</fullName>
    </recommendedName>
</protein>
<dbReference type="OrthoDB" id="6631788at2"/>
<organism evidence="2 3">
    <name type="scientific">Staphylococcus simiae CCM 7213 = CCUG 51256</name>
    <dbReference type="NCBI Taxonomy" id="911238"/>
    <lineage>
        <taxon>Bacteria</taxon>
        <taxon>Bacillati</taxon>
        <taxon>Bacillota</taxon>
        <taxon>Bacilli</taxon>
        <taxon>Bacillales</taxon>
        <taxon>Staphylococcaceae</taxon>
        <taxon>Staphylococcus</taxon>
    </lineage>
</organism>
<dbReference type="Proteomes" id="UP000005413">
    <property type="component" value="Unassembled WGS sequence"/>
</dbReference>
<dbReference type="InterPro" id="IPR044925">
    <property type="entry name" value="His-Me_finger_sf"/>
</dbReference>
<evidence type="ECO:0000313" key="3">
    <source>
        <dbReference type="Proteomes" id="UP000005413"/>
    </source>
</evidence>
<dbReference type="Gene3D" id="3.90.75.20">
    <property type="match status" value="1"/>
</dbReference>
<comment type="caution">
    <text evidence="2">The sequence shown here is derived from an EMBL/GenBank/DDBJ whole genome shotgun (WGS) entry which is preliminary data.</text>
</comment>
<name>G5JH53_9STAP</name>
<evidence type="ECO:0000313" key="2">
    <source>
        <dbReference type="EMBL" id="EHJ08401.1"/>
    </source>
</evidence>
<dbReference type="InterPro" id="IPR010902">
    <property type="entry name" value="NUMOD4"/>
</dbReference>
<dbReference type="RefSeq" id="WP_002462604.1">
    <property type="nucleotide sequence ID" value="NZ_AEUN01000307.1"/>
</dbReference>